<keyword evidence="2" id="KW-0238">DNA-binding</keyword>
<reference evidence="6" key="1">
    <citation type="journal article" date="2019" name="Int. J. Syst. Evol. Microbiol.">
        <title>The Global Catalogue of Microorganisms (GCM) 10K type strain sequencing project: providing services to taxonomists for standard genome sequencing and annotation.</title>
        <authorList>
            <consortium name="The Broad Institute Genomics Platform"/>
            <consortium name="The Broad Institute Genome Sequencing Center for Infectious Disease"/>
            <person name="Wu L."/>
            <person name="Ma J."/>
        </authorList>
    </citation>
    <scope>NUCLEOTIDE SEQUENCE [LARGE SCALE GENOMIC DNA]</scope>
    <source>
        <strain evidence="6">IBRC-M 10906</strain>
    </source>
</reference>
<dbReference type="InterPro" id="IPR019887">
    <property type="entry name" value="Tscrpt_reg_AsnC/Lrp_C"/>
</dbReference>
<dbReference type="Gene3D" id="1.10.10.10">
    <property type="entry name" value="Winged helix-like DNA-binding domain superfamily/Winged helix DNA-binding domain"/>
    <property type="match status" value="1"/>
</dbReference>
<accession>A0ABW5W5F8</accession>
<dbReference type="Proteomes" id="UP001597478">
    <property type="component" value="Unassembled WGS sequence"/>
</dbReference>
<dbReference type="InterPro" id="IPR019888">
    <property type="entry name" value="Tscrpt_reg_AsnC-like"/>
</dbReference>
<organism evidence="5 6">
    <name type="scientific">Prauserella oleivorans</name>
    <dbReference type="NCBI Taxonomy" id="1478153"/>
    <lineage>
        <taxon>Bacteria</taxon>
        <taxon>Bacillati</taxon>
        <taxon>Actinomycetota</taxon>
        <taxon>Actinomycetes</taxon>
        <taxon>Pseudonocardiales</taxon>
        <taxon>Pseudonocardiaceae</taxon>
        <taxon>Prauserella</taxon>
    </lineage>
</organism>
<dbReference type="Pfam" id="PF01037">
    <property type="entry name" value="AsnC_trans_reg"/>
    <property type="match status" value="1"/>
</dbReference>
<dbReference type="InterPro" id="IPR036390">
    <property type="entry name" value="WH_DNA-bd_sf"/>
</dbReference>
<dbReference type="SUPFAM" id="SSF54909">
    <property type="entry name" value="Dimeric alpha+beta barrel"/>
    <property type="match status" value="1"/>
</dbReference>
<dbReference type="PANTHER" id="PTHR30154">
    <property type="entry name" value="LEUCINE-RESPONSIVE REGULATORY PROTEIN"/>
    <property type="match status" value="1"/>
</dbReference>
<dbReference type="InterPro" id="IPR019885">
    <property type="entry name" value="Tscrpt_reg_HTH_AsnC-type_CS"/>
</dbReference>
<keyword evidence="3" id="KW-0804">Transcription</keyword>
<dbReference type="Pfam" id="PF13404">
    <property type="entry name" value="HTH_AsnC-type"/>
    <property type="match status" value="1"/>
</dbReference>
<evidence type="ECO:0000259" key="4">
    <source>
        <dbReference type="PROSITE" id="PS50956"/>
    </source>
</evidence>
<evidence type="ECO:0000256" key="3">
    <source>
        <dbReference type="ARBA" id="ARBA00023163"/>
    </source>
</evidence>
<dbReference type="PROSITE" id="PS00519">
    <property type="entry name" value="HTH_ASNC_1"/>
    <property type="match status" value="1"/>
</dbReference>
<dbReference type="SMART" id="SM00344">
    <property type="entry name" value="HTH_ASNC"/>
    <property type="match status" value="1"/>
</dbReference>
<comment type="caution">
    <text evidence="5">The sequence shown here is derived from an EMBL/GenBank/DDBJ whole genome shotgun (WGS) entry which is preliminary data.</text>
</comment>
<evidence type="ECO:0000313" key="5">
    <source>
        <dbReference type="EMBL" id="MFD2799183.1"/>
    </source>
</evidence>
<dbReference type="Gene3D" id="3.30.70.920">
    <property type="match status" value="1"/>
</dbReference>
<evidence type="ECO:0000256" key="1">
    <source>
        <dbReference type="ARBA" id="ARBA00023015"/>
    </source>
</evidence>
<proteinExistence type="predicted"/>
<evidence type="ECO:0000313" key="6">
    <source>
        <dbReference type="Proteomes" id="UP001597478"/>
    </source>
</evidence>
<feature type="domain" description="HTH asnC-type" evidence="4">
    <location>
        <begin position="7"/>
        <end position="68"/>
    </location>
</feature>
<dbReference type="InterPro" id="IPR036388">
    <property type="entry name" value="WH-like_DNA-bd_sf"/>
</dbReference>
<sequence>MPTSDRLDRVDVLLVRALSEQPRATALALAKLTGLSRNTVQTRLARLEQRGLLDSFERRISPKSLGYPLTAYVTTTVTQRKLDDVADALATIPEVLQVQGISGPTDLMVHVVARDADDLYRVAGRILAVPGVERTDTALVMRELVDYRITPLLEQAVNVDR</sequence>
<dbReference type="RefSeq" id="WP_377386225.1">
    <property type="nucleotide sequence ID" value="NZ_JBHSAN010000006.1"/>
</dbReference>
<dbReference type="SUPFAM" id="SSF46785">
    <property type="entry name" value="Winged helix' DNA-binding domain"/>
    <property type="match status" value="1"/>
</dbReference>
<dbReference type="PANTHER" id="PTHR30154:SF34">
    <property type="entry name" value="TRANSCRIPTIONAL REGULATOR AZLB"/>
    <property type="match status" value="1"/>
</dbReference>
<dbReference type="PRINTS" id="PR00033">
    <property type="entry name" value="HTHASNC"/>
</dbReference>
<gene>
    <name evidence="5" type="ORF">ACFS2C_07255</name>
</gene>
<dbReference type="InterPro" id="IPR000485">
    <property type="entry name" value="AsnC-type_HTH_dom"/>
</dbReference>
<keyword evidence="6" id="KW-1185">Reference proteome</keyword>
<name>A0ABW5W5F8_9PSEU</name>
<dbReference type="PROSITE" id="PS50956">
    <property type="entry name" value="HTH_ASNC_2"/>
    <property type="match status" value="1"/>
</dbReference>
<dbReference type="InterPro" id="IPR011008">
    <property type="entry name" value="Dimeric_a/b-barrel"/>
</dbReference>
<protein>
    <submittedName>
        <fullName evidence="5">Lrp/AsnC family transcriptional regulator</fullName>
    </submittedName>
</protein>
<evidence type="ECO:0000256" key="2">
    <source>
        <dbReference type="ARBA" id="ARBA00023125"/>
    </source>
</evidence>
<keyword evidence="1" id="KW-0805">Transcription regulation</keyword>
<dbReference type="EMBL" id="JBHUOF010000007">
    <property type="protein sequence ID" value="MFD2799183.1"/>
    <property type="molecule type" value="Genomic_DNA"/>
</dbReference>